<dbReference type="PANTHER" id="PTHR12526">
    <property type="entry name" value="GLYCOSYLTRANSFERASE"/>
    <property type="match status" value="1"/>
</dbReference>
<comment type="similarity">
    <text evidence="1">Belongs to the glycosyltransferase group 1 family. Glycosyltransferase 4 subfamily.</text>
</comment>
<dbReference type="HOGENOM" id="CLU_009583_0_3_0"/>
<dbReference type="InterPro" id="IPR001296">
    <property type="entry name" value="Glyco_trans_1"/>
</dbReference>
<evidence type="ECO:0000256" key="3">
    <source>
        <dbReference type="ARBA" id="ARBA00022679"/>
    </source>
</evidence>
<organism evidence="6 7">
    <name type="scientific">Fimbriimonas ginsengisoli Gsoil 348</name>
    <dbReference type="NCBI Taxonomy" id="661478"/>
    <lineage>
        <taxon>Bacteria</taxon>
        <taxon>Bacillati</taxon>
        <taxon>Armatimonadota</taxon>
        <taxon>Fimbriimonadia</taxon>
        <taxon>Fimbriimonadales</taxon>
        <taxon>Fimbriimonadaceae</taxon>
        <taxon>Fimbriimonas</taxon>
    </lineage>
</organism>
<evidence type="ECO:0000256" key="1">
    <source>
        <dbReference type="ARBA" id="ARBA00009481"/>
    </source>
</evidence>
<feature type="domain" description="Glycosyl transferase family 1" evidence="4">
    <location>
        <begin position="136"/>
        <end position="298"/>
    </location>
</feature>
<proteinExistence type="inferred from homology"/>
<dbReference type="PANTHER" id="PTHR12526:SF640">
    <property type="entry name" value="COLANIC ACID BIOSYNTHESIS GLYCOSYLTRANSFERASE WCAL-RELATED"/>
    <property type="match status" value="1"/>
</dbReference>
<gene>
    <name evidence="6" type="ORF">OP10G_3439</name>
</gene>
<keyword evidence="3 6" id="KW-0808">Transferase</keyword>
<keyword evidence="7" id="KW-1185">Reference proteome</keyword>
<dbReference type="Pfam" id="PF00534">
    <property type="entry name" value="Glycos_transf_1"/>
    <property type="match status" value="1"/>
</dbReference>
<accession>A0A068NTW3</accession>
<dbReference type="STRING" id="661478.OP10G_3439"/>
<protein>
    <submittedName>
        <fullName evidence="6">Glycosyltransferase</fullName>
    </submittedName>
</protein>
<evidence type="ECO:0000313" key="6">
    <source>
        <dbReference type="EMBL" id="AIE86807.1"/>
    </source>
</evidence>
<evidence type="ECO:0000256" key="2">
    <source>
        <dbReference type="ARBA" id="ARBA00022676"/>
    </source>
</evidence>
<dbReference type="AlphaFoldDB" id="A0A068NTW3"/>
<dbReference type="SUPFAM" id="SSF53756">
    <property type="entry name" value="UDP-Glycosyltransferase/glycogen phosphorylase"/>
    <property type="match status" value="1"/>
</dbReference>
<dbReference type="eggNOG" id="COG0438">
    <property type="taxonomic scope" value="Bacteria"/>
</dbReference>
<feature type="domain" description="Glycosyltransferase subfamily 4-like N-terminal" evidence="5">
    <location>
        <begin position="22"/>
        <end position="123"/>
    </location>
</feature>
<dbReference type="CDD" id="cd03801">
    <property type="entry name" value="GT4_PimA-like"/>
    <property type="match status" value="1"/>
</dbReference>
<dbReference type="KEGG" id="fgi:OP10G_3439"/>
<name>A0A068NTW3_FIMGI</name>
<dbReference type="InterPro" id="IPR028098">
    <property type="entry name" value="Glyco_trans_4-like_N"/>
</dbReference>
<dbReference type="EMBL" id="CP007139">
    <property type="protein sequence ID" value="AIE86807.1"/>
    <property type="molecule type" value="Genomic_DNA"/>
</dbReference>
<evidence type="ECO:0000259" key="5">
    <source>
        <dbReference type="Pfam" id="PF13439"/>
    </source>
</evidence>
<evidence type="ECO:0000259" key="4">
    <source>
        <dbReference type="Pfam" id="PF00534"/>
    </source>
</evidence>
<reference evidence="6 7" key="1">
    <citation type="journal article" date="2014" name="PLoS ONE">
        <title>The first complete genome sequence of the class fimbriimonadia in the phylum armatimonadetes.</title>
        <authorList>
            <person name="Hu Z.Y."/>
            <person name="Wang Y.Z."/>
            <person name="Im W.T."/>
            <person name="Wang S.Y."/>
            <person name="Zhao G.P."/>
            <person name="Zheng H.J."/>
            <person name="Quan Z.X."/>
        </authorList>
    </citation>
    <scope>NUCLEOTIDE SEQUENCE [LARGE SCALE GENOMIC DNA]</scope>
    <source>
        <strain evidence="6">Gsoil 348</strain>
    </source>
</reference>
<sequence length="324" mass="36448">MLTPSPGWLPDILRGERIPVEYSHMKGTGYYRTIGRLVRQVRHGKFNVLHTHLTRAAYIGHIVGLLTDVPIISSVHIANNDQIYRRLARRRNRLVAVSNFVAGMLHGKGVPKQFIETVYNGTDFVDIPAADPNRVKDELGIPRDRNLVGLVGKVCADKGHIELIKAMRDVRMNHPQAHVVFVGLLEETFKDEMEEALEEARLRDHVTLTGVRNDIPRLLDSFTLSTLPSRMETFGVAAIEAMARSKAVVATRVGALPEVVRHQQTGLLVDLRPDEIAEAVSYLLANGDEREEMGRRGRYVVEQKFTLSEMASRFEGVYRRAIDS</sequence>
<dbReference type="Pfam" id="PF13439">
    <property type="entry name" value="Glyco_transf_4"/>
    <property type="match status" value="1"/>
</dbReference>
<evidence type="ECO:0000313" key="7">
    <source>
        <dbReference type="Proteomes" id="UP000027982"/>
    </source>
</evidence>
<dbReference type="GO" id="GO:0016757">
    <property type="term" value="F:glycosyltransferase activity"/>
    <property type="evidence" value="ECO:0007669"/>
    <property type="project" value="UniProtKB-KW"/>
</dbReference>
<dbReference type="Gene3D" id="3.40.50.2000">
    <property type="entry name" value="Glycogen Phosphorylase B"/>
    <property type="match status" value="2"/>
</dbReference>
<keyword evidence="2" id="KW-0328">Glycosyltransferase</keyword>
<dbReference type="Proteomes" id="UP000027982">
    <property type="component" value="Chromosome"/>
</dbReference>